<protein>
    <submittedName>
        <fullName evidence="1">Uncharacterized protein</fullName>
    </submittedName>
</protein>
<name>A0A1Q9F2R3_SYMMI</name>
<reference evidence="1 2" key="1">
    <citation type="submission" date="2016-02" db="EMBL/GenBank/DDBJ databases">
        <title>Genome analysis of coral dinoflagellate symbionts highlights evolutionary adaptations to a symbiotic lifestyle.</title>
        <authorList>
            <person name="Aranda M."/>
            <person name="Li Y."/>
            <person name="Liew Y.J."/>
            <person name="Baumgarten S."/>
            <person name="Simakov O."/>
            <person name="Wilson M."/>
            <person name="Piel J."/>
            <person name="Ashoor H."/>
            <person name="Bougouffa S."/>
            <person name="Bajic V.B."/>
            <person name="Ryu T."/>
            <person name="Ravasi T."/>
            <person name="Bayer T."/>
            <person name="Micklem G."/>
            <person name="Kim H."/>
            <person name="Bhak J."/>
            <person name="Lajeunesse T.C."/>
            <person name="Voolstra C.R."/>
        </authorList>
    </citation>
    <scope>NUCLEOTIDE SEQUENCE [LARGE SCALE GENOMIC DNA]</scope>
    <source>
        <strain evidence="1 2">CCMP2467</strain>
    </source>
</reference>
<dbReference type="EMBL" id="LSRX01000021">
    <property type="protein sequence ID" value="OLQ13965.1"/>
    <property type="molecule type" value="Genomic_DNA"/>
</dbReference>
<dbReference type="Proteomes" id="UP000186817">
    <property type="component" value="Unassembled WGS sequence"/>
</dbReference>
<comment type="caution">
    <text evidence="1">The sequence shown here is derived from an EMBL/GenBank/DDBJ whole genome shotgun (WGS) entry which is preliminary data.</text>
</comment>
<evidence type="ECO:0000313" key="2">
    <source>
        <dbReference type="Proteomes" id="UP000186817"/>
    </source>
</evidence>
<keyword evidence="2" id="KW-1185">Reference proteome</keyword>
<dbReference type="AlphaFoldDB" id="A0A1Q9F2R3"/>
<gene>
    <name evidence="1" type="ORF">AK812_SmicGene1895</name>
</gene>
<sequence>MTFTLSMRFVGCQSFTRDDPFCDPPRLDAQKGYDLLLEALVEILEAMLHLHAAGFLQKQADQVLTSKRLRTAAVPAKAPENLTTTDVRKYRYELLWVMTKPVGVDWPPEDQDNATIAVAQALGAWGYLQFPGVTTAMPVQADRLANVTIVWNWPSLSLRFLAGEEGDCVFAGWYVEVSLPSSPDDWVVRDLVIRVEVGCDIHTGLEYGTESLESLREGWEYGSGICRYACLRARLPGG</sequence>
<proteinExistence type="predicted"/>
<evidence type="ECO:0000313" key="1">
    <source>
        <dbReference type="EMBL" id="OLQ13965.1"/>
    </source>
</evidence>
<organism evidence="1 2">
    <name type="scientific">Symbiodinium microadriaticum</name>
    <name type="common">Dinoflagellate</name>
    <name type="synonym">Zooxanthella microadriatica</name>
    <dbReference type="NCBI Taxonomy" id="2951"/>
    <lineage>
        <taxon>Eukaryota</taxon>
        <taxon>Sar</taxon>
        <taxon>Alveolata</taxon>
        <taxon>Dinophyceae</taxon>
        <taxon>Suessiales</taxon>
        <taxon>Symbiodiniaceae</taxon>
        <taxon>Symbiodinium</taxon>
    </lineage>
</organism>
<accession>A0A1Q9F2R3</accession>
<dbReference type="OrthoDB" id="10350890at2759"/>